<protein>
    <submittedName>
        <fullName evidence="1">Uncharacterized protein</fullName>
    </submittedName>
</protein>
<sequence length="101" mass="11700">SLFCLILLCYTTIIISLKKIHFFKTHSSVILSPSITAKIVKENLQKLHLFTREDIELSNNFRWTSESLCSHILLSALGLIKECFILHFQPFYPIAPKFSKM</sequence>
<name>A0AAQ3MY09_VIGMU</name>
<proteinExistence type="predicted"/>
<dbReference type="Proteomes" id="UP001374535">
    <property type="component" value="Chromosome 9"/>
</dbReference>
<gene>
    <name evidence="1" type="ORF">V8G54_030896</name>
</gene>
<organism evidence="1 2">
    <name type="scientific">Vigna mungo</name>
    <name type="common">Black gram</name>
    <name type="synonym">Phaseolus mungo</name>
    <dbReference type="NCBI Taxonomy" id="3915"/>
    <lineage>
        <taxon>Eukaryota</taxon>
        <taxon>Viridiplantae</taxon>
        <taxon>Streptophyta</taxon>
        <taxon>Embryophyta</taxon>
        <taxon>Tracheophyta</taxon>
        <taxon>Spermatophyta</taxon>
        <taxon>Magnoliopsida</taxon>
        <taxon>eudicotyledons</taxon>
        <taxon>Gunneridae</taxon>
        <taxon>Pentapetalae</taxon>
        <taxon>rosids</taxon>
        <taxon>fabids</taxon>
        <taxon>Fabales</taxon>
        <taxon>Fabaceae</taxon>
        <taxon>Papilionoideae</taxon>
        <taxon>50 kb inversion clade</taxon>
        <taxon>NPAAA clade</taxon>
        <taxon>indigoferoid/millettioid clade</taxon>
        <taxon>Phaseoleae</taxon>
        <taxon>Vigna</taxon>
    </lineage>
</organism>
<evidence type="ECO:0000313" key="1">
    <source>
        <dbReference type="EMBL" id="WVY98745.1"/>
    </source>
</evidence>
<evidence type="ECO:0000313" key="2">
    <source>
        <dbReference type="Proteomes" id="UP001374535"/>
    </source>
</evidence>
<feature type="non-terminal residue" evidence="1">
    <location>
        <position position="1"/>
    </location>
</feature>
<dbReference type="AlphaFoldDB" id="A0AAQ3MY09"/>
<accession>A0AAQ3MY09</accession>
<feature type="non-terminal residue" evidence="1">
    <location>
        <position position="101"/>
    </location>
</feature>
<dbReference type="EMBL" id="CP144692">
    <property type="protein sequence ID" value="WVY98745.1"/>
    <property type="molecule type" value="Genomic_DNA"/>
</dbReference>
<reference evidence="1 2" key="1">
    <citation type="journal article" date="2023" name="Life. Sci Alliance">
        <title>Evolutionary insights into 3D genome organization and epigenetic landscape of Vigna mungo.</title>
        <authorList>
            <person name="Junaid A."/>
            <person name="Singh B."/>
            <person name="Bhatia S."/>
        </authorList>
    </citation>
    <scope>NUCLEOTIDE SEQUENCE [LARGE SCALE GENOMIC DNA]</scope>
    <source>
        <strain evidence="1">Urdbean</strain>
    </source>
</reference>
<keyword evidence="2" id="KW-1185">Reference proteome</keyword>